<dbReference type="GO" id="GO:0034599">
    <property type="term" value="P:cellular response to oxidative stress"/>
    <property type="evidence" value="ECO:0007669"/>
    <property type="project" value="InterPro"/>
</dbReference>
<dbReference type="CDD" id="cd03013">
    <property type="entry name" value="PRX5_like"/>
    <property type="match status" value="1"/>
</dbReference>
<dbReference type="RefSeq" id="WP_085773619.1">
    <property type="nucleotide sequence ID" value="NZ_AP027149.1"/>
</dbReference>
<accession>A0A1W6N144</accession>
<dbReference type="InterPro" id="IPR037944">
    <property type="entry name" value="PRX5-like"/>
</dbReference>
<dbReference type="GO" id="GO:0042744">
    <property type="term" value="P:hydrogen peroxide catabolic process"/>
    <property type="evidence" value="ECO:0007669"/>
    <property type="project" value="TreeGrafter"/>
</dbReference>
<keyword evidence="9" id="KW-1185">Reference proteome</keyword>
<evidence type="ECO:0000313" key="9">
    <source>
        <dbReference type="Proteomes" id="UP000193978"/>
    </source>
</evidence>
<dbReference type="PROSITE" id="PS51352">
    <property type="entry name" value="THIOREDOXIN_2"/>
    <property type="match status" value="1"/>
</dbReference>
<dbReference type="GO" id="GO:0008379">
    <property type="term" value="F:thioredoxin peroxidase activity"/>
    <property type="evidence" value="ECO:0007669"/>
    <property type="project" value="InterPro"/>
</dbReference>
<dbReference type="AlphaFoldDB" id="A0A1W6N144"/>
<evidence type="ECO:0000259" key="7">
    <source>
        <dbReference type="PROSITE" id="PS51352"/>
    </source>
</evidence>
<evidence type="ECO:0000256" key="2">
    <source>
        <dbReference type="ARBA" id="ARBA00022862"/>
    </source>
</evidence>
<evidence type="ECO:0000313" key="8">
    <source>
        <dbReference type="EMBL" id="ARN83518.1"/>
    </source>
</evidence>
<reference evidence="8 9" key="1">
    <citation type="submission" date="2017-02" db="EMBL/GenBank/DDBJ databases">
        <authorList>
            <person name="Peterson S.W."/>
        </authorList>
    </citation>
    <scope>NUCLEOTIDE SEQUENCE [LARGE SCALE GENOMIC DNA]</scope>
    <source>
        <strain evidence="8 9">S285</strain>
    </source>
</reference>
<dbReference type="Pfam" id="PF08534">
    <property type="entry name" value="Redoxin"/>
    <property type="match status" value="1"/>
</dbReference>
<dbReference type="EMBL" id="CP019948">
    <property type="protein sequence ID" value="ARN83518.1"/>
    <property type="molecule type" value="Genomic_DNA"/>
</dbReference>
<dbReference type="GO" id="GO:0045454">
    <property type="term" value="P:cell redox homeostasis"/>
    <property type="evidence" value="ECO:0007669"/>
    <property type="project" value="TreeGrafter"/>
</dbReference>
<dbReference type="InterPro" id="IPR036249">
    <property type="entry name" value="Thioredoxin-like_sf"/>
</dbReference>
<protein>
    <recommendedName>
        <fullName evidence="6">Glutathione-dependent peroxiredoxin</fullName>
        <ecNumber evidence="6">1.11.1.27</ecNumber>
    </recommendedName>
</protein>
<evidence type="ECO:0000256" key="3">
    <source>
        <dbReference type="ARBA" id="ARBA00023002"/>
    </source>
</evidence>
<dbReference type="Proteomes" id="UP000193978">
    <property type="component" value="Chromosome"/>
</dbReference>
<name>A0A1W6N144_9HYPH</name>
<dbReference type="GO" id="GO:0005737">
    <property type="term" value="C:cytoplasm"/>
    <property type="evidence" value="ECO:0007669"/>
    <property type="project" value="TreeGrafter"/>
</dbReference>
<evidence type="ECO:0000256" key="5">
    <source>
        <dbReference type="PIRSR" id="PIRSR637944-1"/>
    </source>
</evidence>
<evidence type="ECO:0000256" key="1">
    <source>
        <dbReference type="ARBA" id="ARBA00022559"/>
    </source>
</evidence>
<dbReference type="FunFam" id="3.40.30.10:FF:000020">
    <property type="entry name" value="Peroxiredoxin"/>
    <property type="match status" value="1"/>
</dbReference>
<feature type="active site" description="Cysteine sulfenic acid (-SOH) intermediate" evidence="5">
    <location>
        <position position="49"/>
    </location>
</feature>
<dbReference type="STRING" id="655015.B1812_09365"/>
<gene>
    <name evidence="8" type="ORF">B1812_09365</name>
</gene>
<dbReference type="InterPro" id="IPR013740">
    <property type="entry name" value="Redoxin"/>
</dbReference>
<evidence type="ECO:0000256" key="4">
    <source>
        <dbReference type="ARBA" id="ARBA00023284"/>
    </source>
</evidence>
<keyword evidence="1 6" id="KW-0575">Peroxidase</keyword>
<dbReference type="OrthoDB" id="9800621at2"/>
<comment type="similarity">
    <text evidence="6">Belongs to the peroxiredoxin family. Prx5 subfamily.</text>
</comment>
<evidence type="ECO:0000256" key="6">
    <source>
        <dbReference type="RuleBase" id="RU366011"/>
    </source>
</evidence>
<proteinExistence type="inferred from homology"/>
<feature type="domain" description="Thioredoxin" evidence="7">
    <location>
        <begin position="3"/>
        <end position="163"/>
    </location>
</feature>
<keyword evidence="4 6" id="KW-0676">Redox-active center</keyword>
<comment type="catalytic activity">
    <reaction evidence="6">
        <text>a hydroperoxide + 2 glutathione = an alcohol + glutathione disulfide + H2O</text>
        <dbReference type="Rhea" id="RHEA:62632"/>
        <dbReference type="ChEBI" id="CHEBI:15377"/>
        <dbReference type="ChEBI" id="CHEBI:30879"/>
        <dbReference type="ChEBI" id="CHEBI:35924"/>
        <dbReference type="ChEBI" id="CHEBI:57925"/>
        <dbReference type="ChEBI" id="CHEBI:58297"/>
        <dbReference type="EC" id="1.11.1.27"/>
    </reaction>
</comment>
<dbReference type="Gene3D" id="3.40.30.10">
    <property type="entry name" value="Glutaredoxin"/>
    <property type="match status" value="1"/>
</dbReference>
<dbReference type="EC" id="1.11.1.27" evidence="6"/>
<keyword evidence="2 6" id="KW-0049">Antioxidant</keyword>
<dbReference type="PANTHER" id="PTHR10430">
    <property type="entry name" value="PEROXIREDOXIN"/>
    <property type="match status" value="1"/>
</dbReference>
<dbReference type="InterPro" id="IPR013766">
    <property type="entry name" value="Thioredoxin_domain"/>
</dbReference>
<dbReference type="KEGG" id="mbry:B1812_09365"/>
<organism evidence="8 9">
    <name type="scientific">Methylocystis bryophila</name>
    <dbReference type="NCBI Taxonomy" id="655015"/>
    <lineage>
        <taxon>Bacteria</taxon>
        <taxon>Pseudomonadati</taxon>
        <taxon>Pseudomonadota</taxon>
        <taxon>Alphaproteobacteria</taxon>
        <taxon>Hyphomicrobiales</taxon>
        <taxon>Methylocystaceae</taxon>
        <taxon>Methylocystis</taxon>
    </lineage>
</organism>
<keyword evidence="3 6" id="KW-0560">Oxidoreductase</keyword>
<dbReference type="SUPFAM" id="SSF52833">
    <property type="entry name" value="Thioredoxin-like"/>
    <property type="match status" value="1"/>
</dbReference>
<dbReference type="PANTHER" id="PTHR10430:SF16">
    <property type="entry name" value="PEROXIREDOXIN-5, MITOCHONDRIAL"/>
    <property type="match status" value="1"/>
</dbReference>
<comment type="function">
    <text evidence="6">Thiol-specific peroxidase that catalyzes the reduction of hydrogen peroxide and organic hydroperoxides to water and alcohols, respectively. Plays a role in cell protection against oxidative stress by detoxifying peroxides.</text>
</comment>
<sequence>MPLKAGDRIPEATFTIMGAQGPETVKASDYFKNRKVLLFSVPGAFTPTCHKTHLPGYVEKADEIKKKGVGAIAVVAVNDCFVLDAWLDSTGAKGKVDALADGSGEFAKATGTDLDLTAYGLGLRSKRYAALIGDGVVLWIHVEDDSSKATVSSAEAALKHLNV</sequence>